<evidence type="ECO:0000313" key="14">
    <source>
        <dbReference type="EMBL" id="UYC82169.1"/>
    </source>
</evidence>
<organism evidence="14 15">
    <name type="scientific">Curtobacterium poinsettiae</name>
    <dbReference type="NCBI Taxonomy" id="159612"/>
    <lineage>
        <taxon>Bacteria</taxon>
        <taxon>Bacillati</taxon>
        <taxon>Actinomycetota</taxon>
        <taxon>Actinomycetes</taxon>
        <taxon>Micrococcales</taxon>
        <taxon>Microbacteriaceae</taxon>
        <taxon>Curtobacterium</taxon>
    </lineage>
</organism>
<evidence type="ECO:0000259" key="13">
    <source>
        <dbReference type="Pfam" id="PF01435"/>
    </source>
</evidence>
<keyword evidence="3 12" id="KW-1003">Cell membrane</keyword>
<evidence type="ECO:0000256" key="8">
    <source>
        <dbReference type="ARBA" id="ARBA00022833"/>
    </source>
</evidence>
<evidence type="ECO:0000256" key="2">
    <source>
        <dbReference type="ARBA" id="ARBA00009779"/>
    </source>
</evidence>
<dbReference type="Pfam" id="PF01435">
    <property type="entry name" value="Peptidase_M48"/>
    <property type="match status" value="1"/>
</dbReference>
<dbReference type="InterPro" id="IPR001915">
    <property type="entry name" value="Peptidase_M48"/>
</dbReference>
<reference evidence="14" key="1">
    <citation type="submission" date="2022-09" db="EMBL/GenBank/DDBJ databases">
        <title>Taxonomy of Curtobacterium flaccumfaciens.</title>
        <authorList>
            <person name="Osdaghi E."/>
            <person name="Taghavi S.M."/>
            <person name="Hamidizade M."/>
            <person name="Abachi H."/>
            <person name="Fazliarab A."/>
            <person name="Baeyen S."/>
            <person name="Portier P."/>
            <person name="Van Vaerenbergh J."/>
            <person name="Jacques M.-A."/>
        </authorList>
    </citation>
    <scope>NUCLEOTIDE SEQUENCE</scope>
    <source>
        <strain evidence="14">AGQB46</strain>
    </source>
</reference>
<dbReference type="GO" id="GO:0008270">
    <property type="term" value="F:zinc ion binding"/>
    <property type="evidence" value="ECO:0007669"/>
    <property type="project" value="UniProtKB-UniRule"/>
</dbReference>
<dbReference type="KEGG" id="cpoi:OE229_06815"/>
<feature type="transmembrane region" description="Helical" evidence="12">
    <location>
        <begin position="156"/>
        <end position="176"/>
    </location>
</feature>
<evidence type="ECO:0000313" key="15">
    <source>
        <dbReference type="Proteomes" id="UP001062223"/>
    </source>
</evidence>
<evidence type="ECO:0000256" key="9">
    <source>
        <dbReference type="ARBA" id="ARBA00022989"/>
    </source>
</evidence>
<dbReference type="InterPro" id="IPR050083">
    <property type="entry name" value="HtpX_protease"/>
</dbReference>
<name>A0A9Q9PAJ9_9MICO</name>
<feature type="transmembrane region" description="Helical" evidence="12">
    <location>
        <begin position="39"/>
        <end position="58"/>
    </location>
</feature>
<dbReference type="EC" id="3.4.24.-" evidence="12"/>
<dbReference type="GO" id="GO:0004222">
    <property type="term" value="F:metalloendopeptidase activity"/>
    <property type="evidence" value="ECO:0007669"/>
    <property type="project" value="UniProtKB-UniRule"/>
</dbReference>
<dbReference type="CDD" id="cd07340">
    <property type="entry name" value="M48B_Htpx_like"/>
    <property type="match status" value="1"/>
</dbReference>
<protein>
    <recommendedName>
        <fullName evidence="12">Protease HtpX homolog</fullName>
        <ecNumber evidence="12">3.4.24.-</ecNumber>
    </recommendedName>
</protein>
<evidence type="ECO:0000256" key="12">
    <source>
        <dbReference type="HAMAP-Rule" id="MF_00188"/>
    </source>
</evidence>
<accession>A0A9Q9PAJ9</accession>
<evidence type="ECO:0000256" key="11">
    <source>
        <dbReference type="ARBA" id="ARBA00023136"/>
    </source>
</evidence>
<proteinExistence type="inferred from homology"/>
<evidence type="ECO:0000256" key="10">
    <source>
        <dbReference type="ARBA" id="ARBA00023049"/>
    </source>
</evidence>
<keyword evidence="6 12" id="KW-0479">Metal-binding</keyword>
<keyword evidence="8 12" id="KW-0862">Zinc</keyword>
<dbReference type="InterPro" id="IPR022919">
    <property type="entry name" value="Pept_M48_protease_HtpX"/>
</dbReference>
<dbReference type="PANTHER" id="PTHR43221">
    <property type="entry name" value="PROTEASE HTPX"/>
    <property type="match status" value="1"/>
</dbReference>
<feature type="binding site" evidence="12">
    <location>
        <position position="224"/>
    </location>
    <ligand>
        <name>Zn(2+)</name>
        <dbReference type="ChEBI" id="CHEBI:29105"/>
        <note>catalytic</note>
    </ligand>
</feature>
<feature type="active site" evidence="12">
    <location>
        <position position="141"/>
    </location>
</feature>
<gene>
    <name evidence="12" type="primary">htpX</name>
    <name evidence="14" type="ORF">OE229_06815</name>
</gene>
<evidence type="ECO:0000256" key="4">
    <source>
        <dbReference type="ARBA" id="ARBA00022670"/>
    </source>
</evidence>
<evidence type="ECO:0000256" key="6">
    <source>
        <dbReference type="ARBA" id="ARBA00022723"/>
    </source>
</evidence>
<feature type="binding site" evidence="12">
    <location>
        <position position="144"/>
    </location>
    <ligand>
        <name>Zn(2+)</name>
        <dbReference type="ChEBI" id="CHEBI:29105"/>
        <note>catalytic</note>
    </ligand>
</feature>
<comment type="subcellular location">
    <subcellularLocation>
        <location evidence="1 12">Cell membrane</location>
        <topology evidence="1 12">Multi-pass membrane protein</topology>
    </subcellularLocation>
</comment>
<comment type="similarity">
    <text evidence="2 12">Belongs to the peptidase M48B family.</text>
</comment>
<evidence type="ECO:0000256" key="5">
    <source>
        <dbReference type="ARBA" id="ARBA00022692"/>
    </source>
</evidence>
<feature type="transmembrane region" description="Helical" evidence="12">
    <location>
        <begin position="12"/>
        <end position="33"/>
    </location>
</feature>
<sequence>MYSAIARNKRNTVVIVLVFLLIIGALGFLGGYLAGNVSIGFIVLVVALGYAVVQYFLAARQATAIAGGVEIDRVSEPRLWRTVENLAIATGMPMPRVFVIPDPSPNAFATGRDPEHAVVAATTGLLELMDDQELQGVMAHELGHVRNYDIRVSTMVFGLVVAVGLIADVLLRISIFSGLSGGRNRNSDNGGSANPVLLIAGIVAVIVAPIAAAGVQAAVSRQREYLADATGAMTTRHPEGLARALEKLGAYGRPMQTQNSSMAHLWIADPMRPGVMDRLFSTHPPLPDRIARLRANADRF</sequence>
<dbReference type="EMBL" id="CP106879">
    <property type="protein sequence ID" value="UYC82169.1"/>
    <property type="molecule type" value="Genomic_DNA"/>
</dbReference>
<feature type="binding site" evidence="12">
    <location>
        <position position="140"/>
    </location>
    <ligand>
        <name>Zn(2+)</name>
        <dbReference type="ChEBI" id="CHEBI:29105"/>
        <note>catalytic</note>
    </ligand>
</feature>
<dbReference type="PANTHER" id="PTHR43221:SF1">
    <property type="entry name" value="PROTEASE HTPX"/>
    <property type="match status" value="1"/>
</dbReference>
<evidence type="ECO:0000256" key="3">
    <source>
        <dbReference type="ARBA" id="ARBA00022475"/>
    </source>
</evidence>
<dbReference type="AlphaFoldDB" id="A0A9Q9PAJ9"/>
<dbReference type="Gene3D" id="3.30.2010.10">
    <property type="entry name" value="Metalloproteases ('zincins'), catalytic domain"/>
    <property type="match status" value="1"/>
</dbReference>
<keyword evidence="5 12" id="KW-0812">Transmembrane</keyword>
<dbReference type="RefSeq" id="WP_182067134.1">
    <property type="nucleotide sequence ID" value="NZ_CP106879.1"/>
</dbReference>
<keyword evidence="9 12" id="KW-1133">Transmembrane helix</keyword>
<dbReference type="Proteomes" id="UP001062223">
    <property type="component" value="Chromosome"/>
</dbReference>
<keyword evidence="4 12" id="KW-0645">Protease</keyword>
<keyword evidence="11 12" id="KW-0472">Membrane</keyword>
<dbReference type="GO" id="GO:0006508">
    <property type="term" value="P:proteolysis"/>
    <property type="evidence" value="ECO:0007669"/>
    <property type="project" value="UniProtKB-KW"/>
</dbReference>
<keyword evidence="7 12" id="KW-0378">Hydrolase</keyword>
<evidence type="ECO:0000256" key="1">
    <source>
        <dbReference type="ARBA" id="ARBA00004651"/>
    </source>
</evidence>
<feature type="transmembrane region" description="Helical" evidence="12">
    <location>
        <begin position="196"/>
        <end position="215"/>
    </location>
</feature>
<keyword evidence="10 12" id="KW-0482">Metalloprotease</keyword>
<comment type="cofactor">
    <cofactor evidence="12">
        <name>Zn(2+)</name>
        <dbReference type="ChEBI" id="CHEBI:29105"/>
    </cofactor>
    <text evidence="12">Binds 1 zinc ion per subunit.</text>
</comment>
<dbReference type="GO" id="GO:0005886">
    <property type="term" value="C:plasma membrane"/>
    <property type="evidence" value="ECO:0007669"/>
    <property type="project" value="UniProtKB-SubCell"/>
</dbReference>
<dbReference type="HAMAP" id="MF_00188">
    <property type="entry name" value="Pept_M48_protease_HtpX"/>
    <property type="match status" value="1"/>
</dbReference>
<feature type="domain" description="Peptidase M48" evidence="13">
    <location>
        <begin position="76"/>
        <end position="295"/>
    </location>
</feature>
<evidence type="ECO:0000256" key="7">
    <source>
        <dbReference type="ARBA" id="ARBA00022801"/>
    </source>
</evidence>